<dbReference type="Proteomes" id="UP000799440">
    <property type="component" value="Unassembled WGS sequence"/>
</dbReference>
<keyword evidence="2" id="KW-1185">Reference proteome</keyword>
<proteinExistence type="predicted"/>
<evidence type="ECO:0000313" key="1">
    <source>
        <dbReference type="EMBL" id="KAF2749497.1"/>
    </source>
</evidence>
<dbReference type="EMBL" id="MU006566">
    <property type="protein sequence ID" value="KAF2749497.1"/>
    <property type="molecule type" value="Genomic_DNA"/>
</dbReference>
<dbReference type="AlphaFoldDB" id="A0A6A6VK46"/>
<accession>A0A6A6VK46</accession>
<organism evidence="1 2">
    <name type="scientific">Sporormia fimetaria CBS 119925</name>
    <dbReference type="NCBI Taxonomy" id="1340428"/>
    <lineage>
        <taxon>Eukaryota</taxon>
        <taxon>Fungi</taxon>
        <taxon>Dikarya</taxon>
        <taxon>Ascomycota</taxon>
        <taxon>Pezizomycotina</taxon>
        <taxon>Dothideomycetes</taxon>
        <taxon>Pleosporomycetidae</taxon>
        <taxon>Pleosporales</taxon>
        <taxon>Sporormiaceae</taxon>
        <taxon>Sporormia</taxon>
    </lineage>
</organism>
<protein>
    <submittedName>
        <fullName evidence="1">Uncharacterized protein</fullName>
    </submittedName>
</protein>
<evidence type="ECO:0000313" key="2">
    <source>
        <dbReference type="Proteomes" id="UP000799440"/>
    </source>
</evidence>
<name>A0A6A6VK46_9PLEO</name>
<sequence>MAPFWAAGVGVSPHVDGCVMCDGVSLLGDACVGEDAWVAMVDEVSPRPRLECNYFWGAAAAMLLPCSFPFWAQPYLPSSFHRTLLRSCQTANIANISLPLPPHRTLLSTHLRFFVSRDALNRHADLNGLQNGRHGSALALMLPTPCQPEPAASSHLWVFTPPPLPPVVDRLAAARPADALPSARLLGLEKAKNKPLRYALATGGPALRPPWMLTLQTIKPPLGTQQHFVAAHASPYAQTSRNALSARDGTTCQGYQEHHLGNWTAVGSASGASTSTNSMAPALGPACW</sequence>
<gene>
    <name evidence="1" type="ORF">M011DRAFT_456951</name>
</gene>
<reference evidence="1" key="1">
    <citation type="journal article" date="2020" name="Stud. Mycol.">
        <title>101 Dothideomycetes genomes: a test case for predicting lifestyles and emergence of pathogens.</title>
        <authorList>
            <person name="Haridas S."/>
            <person name="Albert R."/>
            <person name="Binder M."/>
            <person name="Bloem J."/>
            <person name="Labutti K."/>
            <person name="Salamov A."/>
            <person name="Andreopoulos B."/>
            <person name="Baker S."/>
            <person name="Barry K."/>
            <person name="Bills G."/>
            <person name="Bluhm B."/>
            <person name="Cannon C."/>
            <person name="Castanera R."/>
            <person name="Culley D."/>
            <person name="Daum C."/>
            <person name="Ezra D."/>
            <person name="Gonzalez J."/>
            <person name="Henrissat B."/>
            <person name="Kuo A."/>
            <person name="Liang C."/>
            <person name="Lipzen A."/>
            <person name="Lutzoni F."/>
            <person name="Magnuson J."/>
            <person name="Mondo S."/>
            <person name="Nolan M."/>
            <person name="Ohm R."/>
            <person name="Pangilinan J."/>
            <person name="Park H.-J."/>
            <person name="Ramirez L."/>
            <person name="Alfaro M."/>
            <person name="Sun H."/>
            <person name="Tritt A."/>
            <person name="Yoshinaga Y."/>
            <person name="Zwiers L.-H."/>
            <person name="Turgeon B."/>
            <person name="Goodwin S."/>
            <person name="Spatafora J."/>
            <person name="Crous P."/>
            <person name="Grigoriev I."/>
        </authorList>
    </citation>
    <scope>NUCLEOTIDE SEQUENCE</scope>
    <source>
        <strain evidence="1">CBS 119925</strain>
    </source>
</reference>